<dbReference type="AlphaFoldDB" id="A0AAD1ZS49"/>
<dbReference type="Pfam" id="PF05514">
    <property type="entry name" value="HR_lesion"/>
    <property type="match status" value="1"/>
</dbReference>
<dbReference type="Proteomes" id="UP000834106">
    <property type="component" value="Chromosome 13"/>
</dbReference>
<dbReference type="EMBL" id="OU503048">
    <property type="protein sequence ID" value="CAI9774542.1"/>
    <property type="molecule type" value="Genomic_DNA"/>
</dbReference>
<dbReference type="PANTHER" id="PTHR31474">
    <property type="entry name" value="HR-LIKE LESION-INDUCER"/>
    <property type="match status" value="1"/>
</dbReference>
<accession>A0AAD1ZS49</accession>
<gene>
    <name evidence="1" type="ORF">FPE_LOCUS21972</name>
</gene>
<organism evidence="1 2">
    <name type="scientific">Fraxinus pennsylvanica</name>
    <dbReference type="NCBI Taxonomy" id="56036"/>
    <lineage>
        <taxon>Eukaryota</taxon>
        <taxon>Viridiplantae</taxon>
        <taxon>Streptophyta</taxon>
        <taxon>Embryophyta</taxon>
        <taxon>Tracheophyta</taxon>
        <taxon>Spermatophyta</taxon>
        <taxon>Magnoliopsida</taxon>
        <taxon>eudicotyledons</taxon>
        <taxon>Gunneridae</taxon>
        <taxon>Pentapetalae</taxon>
        <taxon>asterids</taxon>
        <taxon>lamiids</taxon>
        <taxon>Lamiales</taxon>
        <taxon>Oleaceae</taxon>
        <taxon>Oleeae</taxon>
        <taxon>Fraxinus</taxon>
    </lineage>
</organism>
<protein>
    <submittedName>
        <fullName evidence="1">Uncharacterized protein</fullName>
    </submittedName>
</protein>
<proteinExistence type="predicted"/>
<dbReference type="PANTHER" id="PTHR31474:SF1">
    <property type="entry name" value="EXPRESSED PROTEIN"/>
    <property type="match status" value="1"/>
</dbReference>
<evidence type="ECO:0000313" key="1">
    <source>
        <dbReference type="EMBL" id="CAI9774542.1"/>
    </source>
</evidence>
<sequence>MKGFGSLLFIFGSSLGAGILLLHQLIAAPILYDFYNYDADRDKKLGRALDAATNSPDSFLQIAKLLPTILNCGIDIHFKLPQGRRLPVTCKVVPVVCDDSLTSQHKLLSFQNTIKNGPRVLDDLEAAEWLQRPVTKTFQRYKRNFPASILEQEICHS</sequence>
<evidence type="ECO:0000313" key="2">
    <source>
        <dbReference type="Proteomes" id="UP000834106"/>
    </source>
</evidence>
<keyword evidence="2" id="KW-1185">Reference proteome</keyword>
<dbReference type="InterPro" id="IPR008637">
    <property type="entry name" value="HR_lesion"/>
</dbReference>
<reference evidence="1" key="1">
    <citation type="submission" date="2023-05" db="EMBL/GenBank/DDBJ databases">
        <authorList>
            <person name="Huff M."/>
        </authorList>
    </citation>
    <scope>NUCLEOTIDE SEQUENCE</scope>
</reference>
<name>A0AAD1ZS49_9LAMI</name>